<feature type="region of interest" description="Disordered" evidence="1">
    <location>
        <begin position="59"/>
        <end position="90"/>
    </location>
</feature>
<proteinExistence type="predicted"/>
<comment type="caution">
    <text evidence="2">The sequence shown here is derived from an EMBL/GenBank/DDBJ whole genome shotgun (WGS) entry which is preliminary data.</text>
</comment>
<feature type="compositionally biased region" description="Gly residues" evidence="1">
    <location>
        <begin position="62"/>
        <end position="80"/>
    </location>
</feature>
<gene>
    <name evidence="2" type="ORF">HYY65_04470</name>
</gene>
<dbReference type="AlphaFoldDB" id="A0A932GNJ0"/>
<dbReference type="Proteomes" id="UP000741360">
    <property type="component" value="Unassembled WGS sequence"/>
</dbReference>
<evidence type="ECO:0000256" key="1">
    <source>
        <dbReference type="SAM" id="MobiDB-lite"/>
    </source>
</evidence>
<reference evidence="2" key="1">
    <citation type="submission" date="2020-07" db="EMBL/GenBank/DDBJ databases">
        <title>Huge and variable diversity of episymbiotic CPR bacteria and DPANN archaea in groundwater ecosystems.</title>
        <authorList>
            <person name="He C.Y."/>
            <person name="Keren R."/>
            <person name="Whittaker M."/>
            <person name="Farag I.F."/>
            <person name="Doudna J."/>
            <person name="Cate J.H.D."/>
            <person name="Banfield J.F."/>
        </authorList>
    </citation>
    <scope>NUCLEOTIDE SEQUENCE</scope>
    <source>
        <strain evidence="2">NC_groundwater_717_Ag_S-0.2um_59_8</strain>
    </source>
</reference>
<evidence type="ECO:0000313" key="3">
    <source>
        <dbReference type="Proteomes" id="UP000741360"/>
    </source>
</evidence>
<dbReference type="EMBL" id="JACPSX010000085">
    <property type="protein sequence ID" value="MBI3014322.1"/>
    <property type="molecule type" value="Genomic_DNA"/>
</dbReference>
<dbReference type="InterPro" id="IPR006698">
    <property type="entry name" value="UPF0229"/>
</dbReference>
<dbReference type="Pfam" id="PF04285">
    <property type="entry name" value="DUF444"/>
    <property type="match status" value="2"/>
</dbReference>
<dbReference type="NCBIfam" id="NF003711">
    <property type="entry name" value="PRK05325.2-3"/>
    <property type="match status" value="1"/>
</dbReference>
<protein>
    <submittedName>
        <fullName evidence="2">DUF444 family protein</fullName>
    </submittedName>
</protein>
<organism evidence="2 3">
    <name type="scientific">Tectimicrobiota bacterium</name>
    <dbReference type="NCBI Taxonomy" id="2528274"/>
    <lineage>
        <taxon>Bacteria</taxon>
        <taxon>Pseudomonadati</taxon>
        <taxon>Nitrospinota/Tectimicrobiota group</taxon>
        <taxon>Candidatus Tectimicrobiota</taxon>
    </lineage>
</organism>
<dbReference type="PANTHER" id="PTHR30510">
    <property type="entry name" value="UPF0229 PROTEIN YEAH"/>
    <property type="match status" value="1"/>
</dbReference>
<dbReference type="CDD" id="cd00198">
    <property type="entry name" value="vWFA"/>
    <property type="match status" value="1"/>
</dbReference>
<sequence>MVSKIERDHTRFRQIVRGKIKKELKRYITQGELIGKKGKDLISIPLPQIDIPRFRYETRKTGGVGQGEGEPGTSIGGDGEANGSSGAGNLPGEHILEVDISMDELAAILGEELELPRIEPRGKKNITAQRDKYAGIRSTGPETLRVFKRTYKEALRRQLAQGSYDPTDPVIIPVRDDKRYRSWKTHTTPESNAAIIYMMDVSGSMGDEQKEIVRIESFWIDTWLRSQYKGIQIRYIIHDAVAREVDQHSFYHTRQSGGTKISSAYKYASKLIREVYPPTEWNIYAFHFSDGDNWSGGDTNECIELLRQEILPHCNLVCYGQVESPYGSGQFIKDLREHFRDSEPLVVSEIKDKDGIYDSIKEFLGKGR</sequence>
<dbReference type="InterPro" id="IPR036465">
    <property type="entry name" value="vWFA_dom_sf"/>
</dbReference>
<dbReference type="PANTHER" id="PTHR30510:SF2">
    <property type="entry name" value="UPF0229 PROTEIN YEAH"/>
    <property type="match status" value="1"/>
</dbReference>
<accession>A0A932GNJ0</accession>
<name>A0A932GNJ0_UNCTE</name>
<evidence type="ECO:0000313" key="2">
    <source>
        <dbReference type="EMBL" id="MBI3014322.1"/>
    </source>
</evidence>
<dbReference type="SUPFAM" id="SSF53300">
    <property type="entry name" value="vWA-like"/>
    <property type="match status" value="1"/>
</dbReference>